<dbReference type="Proteomes" id="UP001055057">
    <property type="component" value="Unassembled WGS sequence"/>
</dbReference>
<accession>A0ABQ4TZD5</accession>
<dbReference type="InterPro" id="IPR036282">
    <property type="entry name" value="Glutathione-S-Trfase_C_sf"/>
</dbReference>
<comment type="caution">
    <text evidence="1">The sequence shown here is derived from an EMBL/GenBank/DDBJ whole genome shotgun (WGS) entry which is preliminary data.</text>
</comment>
<reference evidence="1" key="2">
    <citation type="submission" date="2021-08" db="EMBL/GenBank/DDBJ databases">
        <authorList>
            <person name="Tani A."/>
            <person name="Ola A."/>
            <person name="Ogura Y."/>
            <person name="Katsura K."/>
            <person name="Hayashi T."/>
        </authorList>
    </citation>
    <scope>NUCLEOTIDE SEQUENCE</scope>
    <source>
        <strain evidence="1">DSM 23632</strain>
    </source>
</reference>
<dbReference type="RefSeq" id="WP_238181990.1">
    <property type="nucleotide sequence ID" value="NZ_BPRB01000078.1"/>
</dbReference>
<sequence>MSRHGHFKCIRRALVVHQPLWAYTRDLHRHPAIRPTVDLGHIKRHDYAGHPWLNPSRALPVGPEFDFDAPSGRERLMP</sequence>
<reference evidence="1" key="1">
    <citation type="journal article" date="2021" name="Front. Microbiol.">
        <title>Comprehensive Comparative Genomics and Phenotyping of Methylobacterium Species.</title>
        <authorList>
            <person name="Alessa O."/>
            <person name="Ogura Y."/>
            <person name="Fujitani Y."/>
            <person name="Takami H."/>
            <person name="Hayashi T."/>
            <person name="Sahin N."/>
            <person name="Tani A."/>
        </authorList>
    </citation>
    <scope>NUCLEOTIDE SEQUENCE</scope>
    <source>
        <strain evidence="1">DSM 23632</strain>
    </source>
</reference>
<gene>
    <name evidence="1" type="primary">yqjG_1</name>
    <name evidence="1" type="ORF">MPOCJGCO_1498</name>
</gene>
<dbReference type="SUPFAM" id="SSF47616">
    <property type="entry name" value="GST C-terminal domain-like"/>
    <property type="match status" value="1"/>
</dbReference>
<name>A0ABQ4TZD5_9HYPH</name>
<dbReference type="Gene3D" id="1.20.1050.10">
    <property type="match status" value="1"/>
</dbReference>
<dbReference type="EMBL" id="BPRB01000078">
    <property type="protein sequence ID" value="GJE59407.1"/>
    <property type="molecule type" value="Genomic_DNA"/>
</dbReference>
<keyword evidence="2" id="KW-1185">Reference proteome</keyword>
<proteinExistence type="predicted"/>
<evidence type="ECO:0000313" key="2">
    <source>
        <dbReference type="Proteomes" id="UP001055057"/>
    </source>
</evidence>
<protein>
    <submittedName>
        <fullName evidence="1">Glutathionyl-hydroquinone reductase YqjG</fullName>
    </submittedName>
</protein>
<evidence type="ECO:0000313" key="1">
    <source>
        <dbReference type="EMBL" id="GJE59407.1"/>
    </source>
</evidence>
<organism evidence="1 2">
    <name type="scientific">Methylobacterium trifolii</name>
    <dbReference type="NCBI Taxonomy" id="1003092"/>
    <lineage>
        <taxon>Bacteria</taxon>
        <taxon>Pseudomonadati</taxon>
        <taxon>Pseudomonadota</taxon>
        <taxon>Alphaproteobacteria</taxon>
        <taxon>Hyphomicrobiales</taxon>
        <taxon>Methylobacteriaceae</taxon>
        <taxon>Methylobacterium</taxon>
    </lineage>
</organism>